<dbReference type="WBParaSite" id="nRc.2.0.1.t01410-RA">
    <property type="protein sequence ID" value="nRc.2.0.1.t01410-RA"/>
    <property type="gene ID" value="nRc.2.0.1.g01410"/>
</dbReference>
<organism evidence="2 3">
    <name type="scientific">Romanomermis culicivorax</name>
    <name type="common">Nematode worm</name>
    <dbReference type="NCBI Taxonomy" id="13658"/>
    <lineage>
        <taxon>Eukaryota</taxon>
        <taxon>Metazoa</taxon>
        <taxon>Ecdysozoa</taxon>
        <taxon>Nematoda</taxon>
        <taxon>Enoplea</taxon>
        <taxon>Dorylaimia</taxon>
        <taxon>Mermithida</taxon>
        <taxon>Mermithoidea</taxon>
        <taxon>Mermithidae</taxon>
        <taxon>Romanomermis</taxon>
    </lineage>
</organism>
<feature type="region of interest" description="Disordered" evidence="1">
    <location>
        <begin position="185"/>
        <end position="293"/>
    </location>
</feature>
<protein>
    <submittedName>
        <fullName evidence="3">Uncharacterized protein</fullName>
    </submittedName>
</protein>
<accession>A0A915HIK1</accession>
<evidence type="ECO:0000256" key="1">
    <source>
        <dbReference type="SAM" id="MobiDB-lite"/>
    </source>
</evidence>
<sequence>MMVDIKKEIVPNETAKVIKPMTINSAKMKFGFIFFKPMVHKINVKMCTKAVEATMDNVMVVRRDSNLNLWIFTQTLVVNTDEGYDEAKTRESVEQEFSTLGPKLSNSRFFSMGYDGQGHVVVGCSIQLVNEYDTSGFSEKRQKCMFFTQNAILFKRSTPKLQIDYTAATKTKVTSEYVIMEPFQDSWNNNSCPAPQGSPGGGNDQGKGGTSDSGGGGDSCRKEQKIPSAQLPEMTSSPGSDQHNMGDGNHHCTGGDDHKGMSGDRDGNHHGMKRGQPQHRGKDDGHGSQDDPFDCMVNDSYKTDAAKASIKQCLLAYKPTASGGQGQKKTDFNAMKQKMCQAKHQCLQKWAFSATLKRVNYYNS</sequence>
<evidence type="ECO:0000313" key="2">
    <source>
        <dbReference type="Proteomes" id="UP000887565"/>
    </source>
</evidence>
<proteinExistence type="predicted"/>
<feature type="compositionally biased region" description="Basic residues" evidence="1">
    <location>
        <begin position="270"/>
        <end position="279"/>
    </location>
</feature>
<feature type="compositionally biased region" description="Gly residues" evidence="1">
    <location>
        <begin position="198"/>
        <end position="218"/>
    </location>
</feature>
<dbReference type="AlphaFoldDB" id="A0A915HIK1"/>
<evidence type="ECO:0000313" key="3">
    <source>
        <dbReference type="WBParaSite" id="nRc.2.0.1.t01410-RA"/>
    </source>
</evidence>
<feature type="compositionally biased region" description="Basic and acidic residues" evidence="1">
    <location>
        <begin position="248"/>
        <end position="269"/>
    </location>
</feature>
<keyword evidence="2" id="KW-1185">Reference proteome</keyword>
<dbReference type="Proteomes" id="UP000887565">
    <property type="component" value="Unplaced"/>
</dbReference>
<feature type="compositionally biased region" description="Basic and acidic residues" evidence="1">
    <location>
        <begin position="280"/>
        <end position="289"/>
    </location>
</feature>
<feature type="compositionally biased region" description="Polar residues" evidence="1">
    <location>
        <begin position="233"/>
        <end position="243"/>
    </location>
</feature>
<reference evidence="3" key="1">
    <citation type="submission" date="2022-11" db="UniProtKB">
        <authorList>
            <consortium name="WormBaseParasite"/>
        </authorList>
    </citation>
    <scope>IDENTIFICATION</scope>
</reference>
<name>A0A915HIK1_ROMCU</name>